<evidence type="ECO:0000313" key="6">
    <source>
        <dbReference type="Proteomes" id="UP000252733"/>
    </source>
</evidence>
<dbReference type="SUPFAM" id="SSF103473">
    <property type="entry name" value="MFS general substrate transporter"/>
    <property type="match status" value="1"/>
</dbReference>
<feature type="transmembrane region" description="Helical" evidence="4">
    <location>
        <begin position="86"/>
        <end position="109"/>
    </location>
</feature>
<dbReference type="RefSeq" id="WP_106153082.1">
    <property type="nucleotide sequence ID" value="NZ_PVTS01000007.1"/>
</dbReference>
<dbReference type="AlphaFoldDB" id="A0A2T0XMG9"/>
<proteinExistence type="predicted"/>
<dbReference type="Pfam" id="PF07690">
    <property type="entry name" value="MFS_1"/>
    <property type="match status" value="1"/>
</dbReference>
<dbReference type="Proteomes" id="UP000252733">
    <property type="component" value="Unassembled WGS sequence"/>
</dbReference>
<dbReference type="OrthoDB" id="1116620at2"/>
<feature type="transmembrane region" description="Helical" evidence="4">
    <location>
        <begin position="237"/>
        <end position="260"/>
    </location>
</feature>
<accession>A0A2T0XMG9</accession>
<dbReference type="PANTHER" id="PTHR23526:SF1">
    <property type="entry name" value="MAJOR FACILITATOR SUPERFAMILY MFS_1"/>
    <property type="match status" value="1"/>
</dbReference>
<dbReference type="InterPro" id="IPR011701">
    <property type="entry name" value="MFS"/>
</dbReference>
<sequence>MSTSRSETISPASSQRNFYAFLWHASLLAFAKNFMDVDTVLPAMLIESGGTSLHVGIMTAILLGGTRFAQLFFAPYISNQPYKKKFLLLGINFRILSIGALGGIIFFMQAGDANWVLWLIFFFISVFALGGSFANVSYMDIIGKSLLEEKRKSFFSARQVLSGAIVLVSAYVAKWVLASESYPVNYAYMFLSGGFFLLLASIGFWSIREEIASRFRIKGTFNFFSVMRREMKENKSLVHFLGFINTQGISVSFLPFVVLYGKDYLNAGSASTGDFLLYKVIGMVVVSLLVAAGAKKMRYNYMLYGNVVLSVLMAALTLLSKDLSSLYFVFLIGGVVFSLFNITMNGVLLEVSGKENRALYAGITGAGNILPVLFPLFGGWIIDQLGFTTFVGLFVFFSLLTVWFIYKIDCKK</sequence>
<feature type="transmembrane region" description="Helical" evidence="4">
    <location>
        <begin position="184"/>
        <end position="207"/>
    </location>
</feature>
<keyword evidence="2 4" id="KW-1133">Transmembrane helix</keyword>
<dbReference type="InterPro" id="IPR052528">
    <property type="entry name" value="Sugar_transport-like"/>
</dbReference>
<protein>
    <submittedName>
        <fullName evidence="5">Fucose permease</fullName>
    </submittedName>
</protein>
<dbReference type="EMBL" id="QPIZ01000003">
    <property type="protein sequence ID" value="RCW38750.1"/>
    <property type="molecule type" value="Genomic_DNA"/>
</dbReference>
<feature type="transmembrane region" description="Helical" evidence="4">
    <location>
        <begin position="326"/>
        <end position="347"/>
    </location>
</feature>
<name>A0A2T0XMG9_9BACT</name>
<dbReference type="GO" id="GO:0022857">
    <property type="term" value="F:transmembrane transporter activity"/>
    <property type="evidence" value="ECO:0007669"/>
    <property type="project" value="InterPro"/>
</dbReference>
<organism evidence="5 6">
    <name type="scientific">Marinilabilia salmonicolor</name>
    <dbReference type="NCBI Taxonomy" id="989"/>
    <lineage>
        <taxon>Bacteria</taxon>
        <taxon>Pseudomonadati</taxon>
        <taxon>Bacteroidota</taxon>
        <taxon>Bacteroidia</taxon>
        <taxon>Marinilabiliales</taxon>
        <taxon>Marinilabiliaceae</taxon>
        <taxon>Marinilabilia</taxon>
    </lineage>
</organism>
<gene>
    <name evidence="5" type="ORF">DFO77_103222</name>
</gene>
<evidence type="ECO:0000256" key="4">
    <source>
        <dbReference type="SAM" id="Phobius"/>
    </source>
</evidence>
<feature type="transmembrane region" description="Helical" evidence="4">
    <location>
        <begin position="275"/>
        <end position="294"/>
    </location>
</feature>
<feature type="transmembrane region" description="Helical" evidence="4">
    <location>
        <begin position="387"/>
        <end position="406"/>
    </location>
</feature>
<reference evidence="5 6" key="1">
    <citation type="submission" date="2018-07" db="EMBL/GenBank/DDBJ databases">
        <title>Freshwater and sediment microbial communities from various areas in North America, analyzing microbe dynamics in response to fracking.</title>
        <authorList>
            <person name="Lamendella R."/>
        </authorList>
    </citation>
    <scope>NUCLEOTIDE SEQUENCE [LARGE SCALE GENOMIC DNA]</scope>
    <source>
        <strain evidence="5 6">160A</strain>
    </source>
</reference>
<evidence type="ECO:0000256" key="2">
    <source>
        <dbReference type="ARBA" id="ARBA00022989"/>
    </source>
</evidence>
<keyword evidence="6" id="KW-1185">Reference proteome</keyword>
<keyword evidence="3 4" id="KW-0472">Membrane</keyword>
<keyword evidence="1 4" id="KW-0812">Transmembrane</keyword>
<evidence type="ECO:0000256" key="3">
    <source>
        <dbReference type="ARBA" id="ARBA00023136"/>
    </source>
</evidence>
<dbReference type="InterPro" id="IPR036259">
    <property type="entry name" value="MFS_trans_sf"/>
</dbReference>
<comment type="caution">
    <text evidence="5">The sequence shown here is derived from an EMBL/GenBank/DDBJ whole genome shotgun (WGS) entry which is preliminary data.</text>
</comment>
<evidence type="ECO:0000256" key="1">
    <source>
        <dbReference type="ARBA" id="ARBA00022692"/>
    </source>
</evidence>
<feature type="transmembrane region" description="Helical" evidence="4">
    <location>
        <begin position="160"/>
        <end position="178"/>
    </location>
</feature>
<dbReference type="STRING" id="1168289.GCA_000259075_01858"/>
<feature type="transmembrane region" description="Helical" evidence="4">
    <location>
        <begin position="359"/>
        <end position="381"/>
    </location>
</feature>
<evidence type="ECO:0000313" key="5">
    <source>
        <dbReference type="EMBL" id="RCW38750.1"/>
    </source>
</evidence>
<feature type="transmembrane region" description="Helical" evidence="4">
    <location>
        <begin position="115"/>
        <end position="139"/>
    </location>
</feature>
<feature type="transmembrane region" description="Helical" evidence="4">
    <location>
        <begin position="301"/>
        <end position="320"/>
    </location>
</feature>
<dbReference type="PANTHER" id="PTHR23526">
    <property type="entry name" value="INTEGRAL MEMBRANE TRANSPORT PROTEIN-RELATED"/>
    <property type="match status" value="1"/>
</dbReference>
<dbReference type="Gene3D" id="1.20.1250.20">
    <property type="entry name" value="MFS general substrate transporter like domains"/>
    <property type="match status" value="2"/>
</dbReference>